<keyword evidence="5" id="KW-0002">3D-structure</keyword>
<keyword evidence="4" id="KW-1185">Reference proteome</keyword>
<dbReference type="HOGENOM" id="CLU_057373_0_0_1"/>
<dbReference type="KEGG" id="sapo:SAPIO_CDS9261"/>
<evidence type="ECO:0000313" key="3">
    <source>
        <dbReference type="EMBL" id="KEZ40204.1"/>
    </source>
</evidence>
<sequence length="369" mass="39921">MVDLGSMTEATTFLIKKYRMIFAEITKGDRLRGGEKSRRRQLEKYGLISQTQDTSSAKSNYSSESLSPQNQQLAMSGVLQISFPAGIAAIRNNSSLRVYEAALDGGVREAQYEGRWAGGKPDNVIATGKIGTPIAATSVGFQYIRVYYVGADNKAREACWDGKGWYTGAFVKDVAPYSSIGAVFLGKNIVVRVYTQNHDNTIQEWVWDSPSTGWTAGANFGAALPGTAIAATSWGAGPYHIRVYFQDTNRNVIESGWDGSGWYTGGLKISNQSPRASLGATSWGESGSSLGIRLYYATQDNLIKEKAWDGGGGWYDGGFQQRSIPGSRVAAIPLPVLRVYLQNGTEVSGITEYAWNSGWVVGQAVLPPA</sequence>
<comment type="similarity">
    <text evidence="1">Belongs to the fungal fucose-specific lectin family.</text>
</comment>
<evidence type="ECO:0000313" key="4">
    <source>
        <dbReference type="Proteomes" id="UP000028545"/>
    </source>
</evidence>
<reference evidence="5" key="2">
    <citation type="journal article" date="2021" name="Sci. Rep.">
        <title>Biochemical and structural studies of target lectin SapL1 from the emerging opportunistic microfungus Scedosporium apiospermum.</title>
        <authorList>
            <person name="Martinez-Alarcon D."/>
            <person name="Balloy V."/>
            <person name="Bouchara J.P."/>
            <person name="Pieters R.J."/>
            <person name="Varrot A."/>
        </authorList>
    </citation>
    <scope>X-RAY CRYSTALLOGRAPHY (2.40 ANGSTROMS) OF 75-369</scope>
</reference>
<dbReference type="Proteomes" id="UP000028545">
    <property type="component" value="Unassembled WGS sequence"/>
</dbReference>
<feature type="compositionally biased region" description="Polar residues" evidence="2">
    <location>
        <begin position="48"/>
        <end position="66"/>
    </location>
</feature>
<feature type="region of interest" description="Disordered" evidence="2">
    <location>
        <begin position="32"/>
        <end position="66"/>
    </location>
</feature>
<proteinExistence type="evidence at protein level"/>
<dbReference type="VEuPathDB" id="FungiDB:SAPIO_CDS9261"/>
<dbReference type="AlphaFoldDB" id="A0A084FYP2"/>
<dbReference type="InterPro" id="IPR012475">
    <property type="entry name" value="Fungal_lectin"/>
</dbReference>
<dbReference type="UniLectin" id="A0A084FYP2"/>
<gene>
    <name evidence="3" type="ORF">SAPIO_CDS9261</name>
</gene>
<dbReference type="OMA" id="MAITERC"/>
<dbReference type="SMR" id="A0A084FYP2"/>
<accession>A0A084FYP2</accession>
<evidence type="ECO:0007829" key="5">
    <source>
        <dbReference type="PDB" id="6TRV"/>
    </source>
</evidence>
<dbReference type="Gene3D" id="2.120.10.70">
    <property type="entry name" value="Fucose-specific lectin"/>
    <property type="match status" value="1"/>
</dbReference>
<evidence type="ECO:0000256" key="2">
    <source>
        <dbReference type="SAM" id="MobiDB-lite"/>
    </source>
</evidence>
<dbReference type="GeneID" id="27728333"/>
<dbReference type="Pfam" id="PF07938">
    <property type="entry name" value="Fungal_lectin"/>
    <property type="match status" value="1"/>
</dbReference>
<dbReference type="PDB" id="6TRV">
    <property type="method" value="X-ray"/>
    <property type="resolution" value="2.40 A"/>
    <property type="chains" value="AAA/BBB=75-369"/>
</dbReference>
<organism evidence="3 4">
    <name type="scientific">Pseudallescheria apiosperma</name>
    <name type="common">Scedosporium apiospermum</name>
    <dbReference type="NCBI Taxonomy" id="563466"/>
    <lineage>
        <taxon>Eukaryota</taxon>
        <taxon>Fungi</taxon>
        <taxon>Dikarya</taxon>
        <taxon>Ascomycota</taxon>
        <taxon>Pezizomycotina</taxon>
        <taxon>Sordariomycetes</taxon>
        <taxon>Hypocreomycetidae</taxon>
        <taxon>Microascales</taxon>
        <taxon>Microascaceae</taxon>
        <taxon>Scedosporium</taxon>
    </lineage>
</organism>
<dbReference type="RefSeq" id="XP_016640003.1">
    <property type="nucleotide sequence ID" value="XM_016790700.1"/>
</dbReference>
<name>A0A084FYP2_PSEDA</name>
<dbReference type="EMBL" id="JOWA01000132">
    <property type="protein sequence ID" value="KEZ40204.1"/>
    <property type="molecule type" value="Genomic_DNA"/>
</dbReference>
<reference evidence="3 4" key="1">
    <citation type="journal article" date="2014" name="Genome Announc.">
        <title>Draft genome sequence of the pathogenic fungus Scedosporium apiospermum.</title>
        <authorList>
            <person name="Vandeputte P."/>
            <person name="Ghamrawi S."/>
            <person name="Rechenmann M."/>
            <person name="Iltis A."/>
            <person name="Giraud S."/>
            <person name="Fleury M."/>
            <person name="Thornton C."/>
            <person name="Delhaes L."/>
            <person name="Meyer W."/>
            <person name="Papon N."/>
            <person name="Bouchara J.P."/>
        </authorList>
    </citation>
    <scope>NUCLEOTIDE SEQUENCE [LARGE SCALE GENOMIC DNA]</scope>
    <source>
        <strain evidence="3 4">IHEM 14462</strain>
    </source>
</reference>
<comment type="caution">
    <text evidence="3">The sequence shown here is derived from an EMBL/GenBank/DDBJ whole genome shotgun (WGS) entry which is preliminary data.</text>
</comment>
<dbReference type="OrthoDB" id="407298at2759"/>
<feature type="compositionally biased region" description="Basic and acidic residues" evidence="2">
    <location>
        <begin position="32"/>
        <end position="43"/>
    </location>
</feature>
<dbReference type="SUPFAM" id="SSF89372">
    <property type="entry name" value="Fucose-specific lectin"/>
    <property type="match status" value="1"/>
</dbReference>
<evidence type="ECO:0000256" key="1">
    <source>
        <dbReference type="ARBA" id="ARBA00009042"/>
    </source>
</evidence>
<protein>
    <submittedName>
        <fullName evidence="3">Uncharacterized protein</fullName>
    </submittedName>
</protein>